<organism evidence="1 2">
    <name type="scientific">Sphingobacterium yanglingense</name>
    <dbReference type="NCBI Taxonomy" id="1437280"/>
    <lineage>
        <taxon>Bacteria</taxon>
        <taxon>Pseudomonadati</taxon>
        <taxon>Bacteroidota</taxon>
        <taxon>Sphingobacteriia</taxon>
        <taxon>Sphingobacteriales</taxon>
        <taxon>Sphingobacteriaceae</taxon>
        <taxon>Sphingobacterium</taxon>
    </lineage>
</organism>
<accession>A0A4R6WIC2</accession>
<dbReference type="RefSeq" id="WP_162850090.1">
    <property type="nucleotide sequence ID" value="NZ_SNYV01000013.1"/>
</dbReference>
<name>A0A4R6WIC2_9SPHI</name>
<evidence type="ECO:0000313" key="2">
    <source>
        <dbReference type="Proteomes" id="UP000295292"/>
    </source>
</evidence>
<keyword evidence="2" id="KW-1185">Reference proteome</keyword>
<dbReference type="AlphaFoldDB" id="A0A4R6WIC2"/>
<dbReference type="EMBL" id="SNYV01000013">
    <property type="protein sequence ID" value="TDQ78147.1"/>
    <property type="molecule type" value="Genomic_DNA"/>
</dbReference>
<sequence>MNTTLKIAVQTQPAKKVLASALRRKAHPVPGINTPIFQNGRRPSPCDVIFPGLDLL</sequence>
<comment type="caution">
    <text evidence="1">The sequence shown here is derived from an EMBL/GenBank/DDBJ whole genome shotgun (WGS) entry which is preliminary data.</text>
</comment>
<protein>
    <submittedName>
        <fullName evidence="1">Uncharacterized protein</fullName>
    </submittedName>
</protein>
<proteinExistence type="predicted"/>
<evidence type="ECO:0000313" key="1">
    <source>
        <dbReference type="EMBL" id="TDQ78147.1"/>
    </source>
</evidence>
<gene>
    <name evidence="1" type="ORF">CLV99_2125</name>
</gene>
<reference evidence="1 2" key="1">
    <citation type="submission" date="2019-03" db="EMBL/GenBank/DDBJ databases">
        <title>Genomic Encyclopedia of Archaeal and Bacterial Type Strains, Phase II (KMG-II): from individual species to whole genera.</title>
        <authorList>
            <person name="Goeker M."/>
        </authorList>
    </citation>
    <scope>NUCLEOTIDE SEQUENCE [LARGE SCALE GENOMIC DNA]</scope>
    <source>
        <strain evidence="1 2">DSM 28353</strain>
    </source>
</reference>
<dbReference type="Proteomes" id="UP000295292">
    <property type="component" value="Unassembled WGS sequence"/>
</dbReference>